<keyword evidence="4" id="KW-1185">Reference proteome</keyword>
<sequence length="223" mass="22907">MGVRLTSKNSQDPRRPQSTLKHKTTARRRLHVLVARHRRGLAALLAALAVLLVASPGIATTSSGREVIVAARPIEGGRTIQRSDLRTVRVDPAVLPHETATLAQVEGRQASARITEGTILTTSAVLSGSSVGSGKALVGIHLVDSSMVGMLQVGQRVSVVSPGEDGTPHVLTRGAIIRSLPTSGGGLVQGSPSTELVVVSTRSADAAAIAVAGQGQPLGLVVE</sequence>
<dbReference type="EMBL" id="AGBA01000013">
    <property type="protein sequence ID" value="EGY77979.1"/>
    <property type="molecule type" value="Genomic_DNA"/>
</dbReference>
<dbReference type="InterPro" id="IPR013974">
    <property type="entry name" value="SAF"/>
</dbReference>
<evidence type="ECO:0000259" key="2">
    <source>
        <dbReference type="SMART" id="SM00858"/>
    </source>
</evidence>
<dbReference type="Gene3D" id="3.90.1210.10">
    <property type="entry name" value="Antifreeze-like/N-acetylneuraminic acid synthase C-terminal domain"/>
    <property type="match status" value="1"/>
</dbReference>
<name>G4CYB5_9ACTN</name>
<gene>
    <name evidence="3" type="ORF">HMPREF9153_1522</name>
</gene>
<organism evidence="3 4">
    <name type="scientific">Cutibacterium avidum ATCC 25577</name>
    <dbReference type="NCBI Taxonomy" id="997355"/>
    <lineage>
        <taxon>Bacteria</taxon>
        <taxon>Bacillati</taxon>
        <taxon>Actinomycetota</taxon>
        <taxon>Actinomycetes</taxon>
        <taxon>Propionibacteriales</taxon>
        <taxon>Propionibacteriaceae</taxon>
        <taxon>Cutibacterium</taxon>
    </lineage>
</organism>
<dbReference type="PATRIC" id="fig|997355.3.peg.1499"/>
<dbReference type="HOGENOM" id="CLU_108913_0_0_11"/>
<evidence type="ECO:0000313" key="4">
    <source>
        <dbReference type="Proteomes" id="UP000005332"/>
    </source>
</evidence>
<dbReference type="AlphaFoldDB" id="G4CYB5"/>
<reference evidence="3 4" key="1">
    <citation type="submission" date="2011-06" db="EMBL/GenBank/DDBJ databases">
        <authorList>
            <person name="Muzny D."/>
            <person name="Qin X."/>
            <person name="Deng J."/>
            <person name="Jiang H."/>
            <person name="Liu Y."/>
            <person name="Qu J."/>
            <person name="Song X.-Z."/>
            <person name="Zhang L."/>
            <person name="Thornton R."/>
            <person name="Coyle M."/>
            <person name="Francisco L."/>
            <person name="Jackson L."/>
            <person name="Javaid M."/>
            <person name="Korchina V."/>
            <person name="Kovar C."/>
            <person name="Mata R."/>
            <person name="Mathew T."/>
            <person name="Ngo R."/>
            <person name="Nguyen L."/>
            <person name="Nguyen N."/>
            <person name="Okwuonu G."/>
            <person name="Ongeri F."/>
            <person name="Pham C."/>
            <person name="Simmons D."/>
            <person name="Wilczek-Boney K."/>
            <person name="Hale W."/>
            <person name="Jakkamsetti A."/>
            <person name="Pham P."/>
            <person name="Ruth R."/>
            <person name="San Lucas F."/>
            <person name="Warren J."/>
            <person name="Zhang J."/>
            <person name="Zhao Z."/>
            <person name="Zhou C."/>
            <person name="Zhu D."/>
            <person name="Lee S."/>
            <person name="Bess C."/>
            <person name="Blankenburg K."/>
            <person name="Forbes L."/>
            <person name="Fu Q."/>
            <person name="Gubbala S."/>
            <person name="Hirani K."/>
            <person name="Jayaseelan J.C."/>
            <person name="Lara F."/>
            <person name="Munidasa M."/>
            <person name="Palculict T."/>
            <person name="Patil S."/>
            <person name="Pu L.-L."/>
            <person name="Saada N."/>
            <person name="Tang L."/>
            <person name="Weissenberger G."/>
            <person name="Zhu Y."/>
            <person name="Hemphill L."/>
            <person name="Shang Y."/>
            <person name="Youmans B."/>
            <person name="Ayvaz T."/>
            <person name="Ross M."/>
            <person name="Santibanez J."/>
            <person name="Aqrawi P."/>
            <person name="Gross S."/>
            <person name="Joshi V."/>
            <person name="Fowler G."/>
            <person name="Nazareth L."/>
            <person name="Reid J."/>
            <person name="Worley K."/>
            <person name="Petrosino J."/>
            <person name="Highlander S."/>
            <person name="Gibbs R."/>
        </authorList>
    </citation>
    <scope>NUCLEOTIDE SEQUENCE [LARGE SCALE GENOMIC DNA]</scope>
    <source>
        <strain evidence="3 4">ATCC 25577</strain>
    </source>
</reference>
<protein>
    <submittedName>
        <fullName evidence="3">SAF domain protein</fullName>
    </submittedName>
</protein>
<comment type="caution">
    <text evidence="3">The sequence shown here is derived from an EMBL/GenBank/DDBJ whole genome shotgun (WGS) entry which is preliminary data.</text>
</comment>
<dbReference type="SMART" id="SM00858">
    <property type="entry name" value="SAF"/>
    <property type="match status" value="1"/>
</dbReference>
<dbReference type="Pfam" id="PF08666">
    <property type="entry name" value="SAF"/>
    <property type="match status" value="1"/>
</dbReference>
<dbReference type="Proteomes" id="UP000005332">
    <property type="component" value="Unassembled WGS sequence"/>
</dbReference>
<accession>G4CYB5</accession>
<feature type="compositionally biased region" description="Polar residues" evidence="1">
    <location>
        <begin position="1"/>
        <end position="10"/>
    </location>
</feature>
<proteinExistence type="predicted"/>
<evidence type="ECO:0000313" key="3">
    <source>
        <dbReference type="EMBL" id="EGY77979.1"/>
    </source>
</evidence>
<evidence type="ECO:0000256" key="1">
    <source>
        <dbReference type="SAM" id="MobiDB-lite"/>
    </source>
</evidence>
<feature type="domain" description="SAF" evidence="2">
    <location>
        <begin position="65"/>
        <end position="126"/>
    </location>
</feature>
<dbReference type="CDD" id="cd11614">
    <property type="entry name" value="SAF_CpaB_FlgA_like"/>
    <property type="match status" value="1"/>
</dbReference>
<feature type="region of interest" description="Disordered" evidence="1">
    <location>
        <begin position="1"/>
        <end position="24"/>
    </location>
</feature>